<comment type="subcellular location">
    <subcellularLocation>
        <location evidence="2">Cytoplasm</location>
    </subcellularLocation>
</comment>
<dbReference type="InterPro" id="IPR001085">
    <property type="entry name" value="Ser_HO-MeTrfase"/>
</dbReference>
<name>A0A381SMH0_9ZZZZ</name>
<keyword evidence="6" id="KW-0554">One-carbon metabolism</keyword>
<dbReference type="InterPro" id="IPR015422">
    <property type="entry name" value="PyrdxlP-dep_Trfase_small"/>
</dbReference>
<keyword evidence="5" id="KW-0963">Cytoplasm</keyword>
<evidence type="ECO:0000256" key="7">
    <source>
        <dbReference type="ARBA" id="ARBA00022679"/>
    </source>
</evidence>
<dbReference type="InterPro" id="IPR015421">
    <property type="entry name" value="PyrdxlP-dep_Trfase_major"/>
</dbReference>
<evidence type="ECO:0000256" key="8">
    <source>
        <dbReference type="ARBA" id="ARBA00022898"/>
    </source>
</evidence>
<evidence type="ECO:0000256" key="5">
    <source>
        <dbReference type="ARBA" id="ARBA00022490"/>
    </source>
</evidence>
<dbReference type="PIRSF" id="PIRSF000412">
    <property type="entry name" value="SHMT"/>
    <property type="match status" value="1"/>
</dbReference>
<dbReference type="GO" id="GO:0019264">
    <property type="term" value="P:glycine biosynthetic process from serine"/>
    <property type="evidence" value="ECO:0007669"/>
    <property type="project" value="InterPro"/>
</dbReference>
<evidence type="ECO:0000259" key="9">
    <source>
        <dbReference type="Pfam" id="PF00464"/>
    </source>
</evidence>
<dbReference type="EMBL" id="UINC01003010">
    <property type="protein sequence ID" value="SVA02493.1"/>
    <property type="molecule type" value="Genomic_DNA"/>
</dbReference>
<dbReference type="CDD" id="cd00378">
    <property type="entry name" value="SHMT"/>
    <property type="match status" value="1"/>
</dbReference>
<dbReference type="InterPro" id="IPR039429">
    <property type="entry name" value="SHMT-like_dom"/>
</dbReference>
<dbReference type="PANTHER" id="PTHR11680:SF35">
    <property type="entry name" value="SERINE HYDROXYMETHYLTRANSFERASE 1"/>
    <property type="match status" value="1"/>
</dbReference>
<comment type="subunit">
    <text evidence="4">Homodimer.</text>
</comment>
<comment type="cofactor">
    <cofactor evidence="1">
        <name>pyridoxal 5'-phosphate</name>
        <dbReference type="ChEBI" id="CHEBI:597326"/>
    </cofactor>
</comment>
<evidence type="ECO:0000256" key="4">
    <source>
        <dbReference type="ARBA" id="ARBA00011738"/>
    </source>
</evidence>
<dbReference type="FunFam" id="3.40.640.10:FF:000001">
    <property type="entry name" value="Serine hydroxymethyltransferase"/>
    <property type="match status" value="1"/>
</dbReference>
<dbReference type="GO" id="GO:0005829">
    <property type="term" value="C:cytosol"/>
    <property type="evidence" value="ECO:0007669"/>
    <property type="project" value="TreeGrafter"/>
</dbReference>
<dbReference type="AlphaFoldDB" id="A0A381SMH0"/>
<dbReference type="InterPro" id="IPR019798">
    <property type="entry name" value="Ser_HO-MeTrfase_PLP_BS"/>
</dbReference>
<dbReference type="GO" id="GO:0030170">
    <property type="term" value="F:pyridoxal phosphate binding"/>
    <property type="evidence" value="ECO:0007669"/>
    <property type="project" value="InterPro"/>
</dbReference>
<keyword evidence="7" id="KW-0808">Transferase</keyword>
<keyword evidence="8" id="KW-0663">Pyridoxal phosphate</keyword>
<dbReference type="InterPro" id="IPR015424">
    <property type="entry name" value="PyrdxlP-dep_Trfase"/>
</dbReference>
<dbReference type="SUPFAM" id="SSF53383">
    <property type="entry name" value="PLP-dependent transferases"/>
    <property type="match status" value="1"/>
</dbReference>
<evidence type="ECO:0000313" key="10">
    <source>
        <dbReference type="EMBL" id="SVA02493.1"/>
    </source>
</evidence>
<comment type="similarity">
    <text evidence="3">Belongs to the SHMT family.</text>
</comment>
<reference evidence="10" key="1">
    <citation type="submission" date="2018-05" db="EMBL/GenBank/DDBJ databases">
        <authorList>
            <person name="Lanie J.A."/>
            <person name="Ng W.-L."/>
            <person name="Kazmierczak K.M."/>
            <person name="Andrzejewski T.M."/>
            <person name="Davidsen T.M."/>
            <person name="Wayne K.J."/>
            <person name="Tettelin H."/>
            <person name="Glass J.I."/>
            <person name="Rusch D."/>
            <person name="Podicherti R."/>
            <person name="Tsui H.-C.T."/>
            <person name="Winkler M.E."/>
        </authorList>
    </citation>
    <scope>NUCLEOTIDE SEQUENCE</scope>
</reference>
<dbReference type="PANTHER" id="PTHR11680">
    <property type="entry name" value="SERINE HYDROXYMETHYLTRANSFERASE"/>
    <property type="match status" value="1"/>
</dbReference>
<accession>A0A381SMH0</accession>
<dbReference type="Gene3D" id="3.40.640.10">
    <property type="entry name" value="Type I PLP-dependent aspartate aminotransferase-like (Major domain)"/>
    <property type="match status" value="1"/>
</dbReference>
<evidence type="ECO:0000256" key="2">
    <source>
        <dbReference type="ARBA" id="ARBA00004496"/>
    </source>
</evidence>
<dbReference type="PROSITE" id="PS00096">
    <property type="entry name" value="SHMT"/>
    <property type="match status" value="1"/>
</dbReference>
<dbReference type="GO" id="GO:0004372">
    <property type="term" value="F:glycine hydroxymethyltransferase activity"/>
    <property type="evidence" value="ECO:0007669"/>
    <property type="project" value="InterPro"/>
</dbReference>
<protein>
    <recommendedName>
        <fullName evidence="9">Serine hydroxymethyltransferase-like domain-containing protein</fullName>
    </recommendedName>
</protein>
<dbReference type="Pfam" id="PF00464">
    <property type="entry name" value="SHMT"/>
    <property type="match status" value="1"/>
</dbReference>
<sequence>MSHLSDQDPELFKTLEREINREESTLELIASENFTSQAVMEMAGSVMTNKYAEGYPGKRYYGGCEFVDEAENLARNRLGELFGAEYTNVQPHSGSQANMAALMTFIKPGDTVMGLDLSHGGHLTHGSSVNFSGQLYNFVSYHVSKETGRVNFEEVARLAKEHQPKLIICGGSAYPRFIEFEQFKEIADSINAFLMADIAHPSGLVAAGLHPTPIPYCDVVTSTTHKTLRGPRGGIIMMGKDFENPWGKIAPKSGRVKRVSELIDSTVMPGIQGGPLMHIIAAKAVAFREALQPEFKIYTKNIIHNAQAMADEFLKLDYQLVSGGTDTHVLLIDLSNKNITGKAAEYSLGKAGITVNKNMVPFDERSPFVTSGIRVGTPAITTRGMGNSEIQQIVHWIDEAISDPENEVGLALIKSNVNELCSNFPIYVH</sequence>
<feature type="domain" description="Serine hydroxymethyltransferase-like" evidence="9">
    <location>
        <begin position="4"/>
        <end position="397"/>
    </location>
</feature>
<proteinExistence type="inferred from homology"/>
<dbReference type="HAMAP" id="MF_00051">
    <property type="entry name" value="SHMT"/>
    <property type="match status" value="1"/>
</dbReference>
<evidence type="ECO:0000256" key="6">
    <source>
        <dbReference type="ARBA" id="ARBA00022563"/>
    </source>
</evidence>
<dbReference type="InterPro" id="IPR049943">
    <property type="entry name" value="Ser_HO-MeTrfase-like"/>
</dbReference>
<gene>
    <name evidence="10" type="ORF">METZ01_LOCUS55347</name>
</gene>
<evidence type="ECO:0000256" key="3">
    <source>
        <dbReference type="ARBA" id="ARBA00006376"/>
    </source>
</evidence>
<organism evidence="10">
    <name type="scientific">marine metagenome</name>
    <dbReference type="NCBI Taxonomy" id="408172"/>
    <lineage>
        <taxon>unclassified sequences</taxon>
        <taxon>metagenomes</taxon>
        <taxon>ecological metagenomes</taxon>
    </lineage>
</organism>
<dbReference type="NCBIfam" id="NF000586">
    <property type="entry name" value="PRK00011.1"/>
    <property type="match status" value="1"/>
</dbReference>
<dbReference type="Gene3D" id="3.90.1150.10">
    <property type="entry name" value="Aspartate Aminotransferase, domain 1"/>
    <property type="match status" value="1"/>
</dbReference>
<evidence type="ECO:0000256" key="1">
    <source>
        <dbReference type="ARBA" id="ARBA00001933"/>
    </source>
</evidence>
<dbReference type="GO" id="GO:0035999">
    <property type="term" value="P:tetrahydrofolate interconversion"/>
    <property type="evidence" value="ECO:0007669"/>
    <property type="project" value="InterPro"/>
</dbReference>